<dbReference type="GO" id="GO:0006152">
    <property type="term" value="P:purine nucleoside catabolic process"/>
    <property type="evidence" value="ECO:0007669"/>
    <property type="project" value="TreeGrafter"/>
</dbReference>
<organism evidence="4 5">
    <name type="scientific">Candidatus Onthenecus intestinigallinarum</name>
    <dbReference type="NCBI Taxonomy" id="2840875"/>
    <lineage>
        <taxon>Bacteria</taxon>
        <taxon>Bacillati</taxon>
        <taxon>Bacillota</taxon>
        <taxon>Clostridia</taxon>
        <taxon>Eubacteriales</taxon>
        <taxon>Candidatus Onthenecus</taxon>
    </lineage>
</organism>
<evidence type="ECO:0000256" key="1">
    <source>
        <dbReference type="ARBA" id="ARBA00022801"/>
    </source>
</evidence>
<evidence type="ECO:0000313" key="4">
    <source>
        <dbReference type="EMBL" id="HIQ72687.1"/>
    </source>
</evidence>
<reference evidence="4" key="1">
    <citation type="submission" date="2020-10" db="EMBL/GenBank/DDBJ databases">
        <authorList>
            <person name="Gilroy R."/>
        </authorList>
    </citation>
    <scope>NUCLEOTIDE SEQUENCE</scope>
    <source>
        <strain evidence="4">ChiSxjej2B14-6234</strain>
    </source>
</reference>
<dbReference type="GO" id="GO:0005829">
    <property type="term" value="C:cytosol"/>
    <property type="evidence" value="ECO:0007669"/>
    <property type="project" value="TreeGrafter"/>
</dbReference>
<accession>A0A9D0ZBK8</accession>
<name>A0A9D0ZBK8_9FIRM</name>
<dbReference type="EMBL" id="DVFJ01000037">
    <property type="protein sequence ID" value="HIQ72687.1"/>
    <property type="molecule type" value="Genomic_DNA"/>
</dbReference>
<comment type="caution">
    <text evidence="4">The sequence shown here is derived from an EMBL/GenBank/DDBJ whole genome shotgun (WGS) entry which is preliminary data.</text>
</comment>
<keyword evidence="2" id="KW-0326">Glycosidase</keyword>
<evidence type="ECO:0000256" key="2">
    <source>
        <dbReference type="ARBA" id="ARBA00023295"/>
    </source>
</evidence>
<dbReference type="PANTHER" id="PTHR12304">
    <property type="entry name" value="INOSINE-URIDINE PREFERRING NUCLEOSIDE HYDROLASE"/>
    <property type="match status" value="1"/>
</dbReference>
<sequence>MKDLTALLRRPSGRVDVVLDTDAYNEIDDQFAIAYLLRAGERAAIQAFYAAPFYNERSAGPADGMERSYREILHLLRLAGREDLASVTLRGSERYLPDERTPVDSPAARDLVRRAAAHTPEAPLYVLAIGAITNVASALLLDPSIAGSIVIVWLGGHALHWPDTREFNMCQDVAAARVVFSSGAALVQLPCMGVVDQLRATEPELIRWLRGRNALCDYLVDNTVAEAERYAAGKPWSRVIWDISVVAWLLDESGSWMRDEIIPAPIPQYDHHYSFDPRRHPICCVRAIDRDAVFEDLFRRLSQI</sequence>
<evidence type="ECO:0000313" key="5">
    <source>
        <dbReference type="Proteomes" id="UP000886887"/>
    </source>
</evidence>
<dbReference type="GO" id="GO:0008477">
    <property type="term" value="F:purine nucleosidase activity"/>
    <property type="evidence" value="ECO:0007669"/>
    <property type="project" value="TreeGrafter"/>
</dbReference>
<dbReference type="AlphaFoldDB" id="A0A9D0ZBK8"/>
<gene>
    <name evidence="4" type="ORF">IAB73_10830</name>
</gene>
<dbReference type="InterPro" id="IPR001910">
    <property type="entry name" value="Inosine/uridine_hydrolase_dom"/>
</dbReference>
<dbReference type="SUPFAM" id="SSF53590">
    <property type="entry name" value="Nucleoside hydrolase"/>
    <property type="match status" value="1"/>
</dbReference>
<dbReference type="InterPro" id="IPR036452">
    <property type="entry name" value="Ribo_hydro-like"/>
</dbReference>
<dbReference type="PANTHER" id="PTHR12304:SF4">
    <property type="entry name" value="URIDINE NUCLEOSIDASE"/>
    <property type="match status" value="1"/>
</dbReference>
<feature type="domain" description="Inosine/uridine-preferring nucleoside hydrolase" evidence="3">
    <location>
        <begin position="17"/>
        <end position="253"/>
    </location>
</feature>
<dbReference type="Pfam" id="PF01156">
    <property type="entry name" value="IU_nuc_hydro"/>
    <property type="match status" value="1"/>
</dbReference>
<dbReference type="InterPro" id="IPR023186">
    <property type="entry name" value="IUNH"/>
</dbReference>
<proteinExistence type="predicted"/>
<dbReference type="Proteomes" id="UP000886887">
    <property type="component" value="Unassembled WGS sequence"/>
</dbReference>
<dbReference type="Gene3D" id="3.90.245.10">
    <property type="entry name" value="Ribonucleoside hydrolase-like"/>
    <property type="match status" value="1"/>
</dbReference>
<reference evidence="4" key="2">
    <citation type="journal article" date="2021" name="PeerJ">
        <title>Extensive microbial diversity within the chicken gut microbiome revealed by metagenomics and culture.</title>
        <authorList>
            <person name="Gilroy R."/>
            <person name="Ravi A."/>
            <person name="Getino M."/>
            <person name="Pursley I."/>
            <person name="Horton D.L."/>
            <person name="Alikhan N.F."/>
            <person name="Baker D."/>
            <person name="Gharbi K."/>
            <person name="Hall N."/>
            <person name="Watson M."/>
            <person name="Adriaenssens E.M."/>
            <person name="Foster-Nyarko E."/>
            <person name="Jarju S."/>
            <person name="Secka A."/>
            <person name="Antonio M."/>
            <person name="Oren A."/>
            <person name="Chaudhuri R.R."/>
            <person name="La Ragione R."/>
            <person name="Hildebrand F."/>
            <person name="Pallen M.J."/>
        </authorList>
    </citation>
    <scope>NUCLEOTIDE SEQUENCE</scope>
    <source>
        <strain evidence="4">ChiSxjej2B14-6234</strain>
    </source>
</reference>
<protein>
    <submittedName>
        <fullName evidence="4">Nucleoside hydrolase</fullName>
    </submittedName>
</protein>
<evidence type="ECO:0000259" key="3">
    <source>
        <dbReference type="Pfam" id="PF01156"/>
    </source>
</evidence>
<keyword evidence="1 4" id="KW-0378">Hydrolase</keyword>